<protein>
    <submittedName>
        <fullName evidence="2">Uncharacterized protein</fullName>
    </submittedName>
</protein>
<dbReference type="OrthoDB" id="4588567at2759"/>
<proteinExistence type="predicted"/>
<evidence type="ECO:0000313" key="3">
    <source>
        <dbReference type="Proteomes" id="UP000298493"/>
    </source>
</evidence>
<evidence type="ECO:0000256" key="1">
    <source>
        <dbReference type="SAM" id="MobiDB-lite"/>
    </source>
</evidence>
<dbReference type="AlphaFoldDB" id="A0A4Z1PIV5"/>
<feature type="region of interest" description="Disordered" evidence="1">
    <location>
        <begin position="25"/>
        <end position="68"/>
    </location>
</feature>
<name>A0A4Z1PIV5_9PEZI</name>
<dbReference type="EMBL" id="SNSC02000009">
    <property type="protein sequence ID" value="TID21769.1"/>
    <property type="molecule type" value="Genomic_DNA"/>
</dbReference>
<feature type="compositionally biased region" description="Low complexity" evidence="1">
    <location>
        <begin position="53"/>
        <end position="68"/>
    </location>
</feature>
<organism evidence="2 3">
    <name type="scientific">Venturia nashicola</name>
    <dbReference type="NCBI Taxonomy" id="86259"/>
    <lineage>
        <taxon>Eukaryota</taxon>
        <taxon>Fungi</taxon>
        <taxon>Dikarya</taxon>
        <taxon>Ascomycota</taxon>
        <taxon>Pezizomycotina</taxon>
        <taxon>Dothideomycetes</taxon>
        <taxon>Pleosporomycetidae</taxon>
        <taxon>Venturiales</taxon>
        <taxon>Venturiaceae</taxon>
        <taxon>Venturia</taxon>
    </lineage>
</organism>
<gene>
    <name evidence="2" type="ORF">E6O75_ATG05164</name>
</gene>
<accession>A0A4Z1PIV5</accession>
<dbReference type="Proteomes" id="UP000298493">
    <property type="component" value="Unassembled WGS sequence"/>
</dbReference>
<feature type="compositionally biased region" description="Low complexity" evidence="1">
    <location>
        <begin position="25"/>
        <end position="43"/>
    </location>
</feature>
<sequence>MFQAITPPLHQSSFRLRLRTAFTPSSNTRYASSSSSTSTTSPLSRRESDEFSPDSFFSSCSSQRNSSTFSASSRIRALLVRHHKPSVTDLRLQEEKRTFGPELRMLEPRPQNGMVMGGIFEVLEGSA</sequence>
<evidence type="ECO:0000313" key="2">
    <source>
        <dbReference type="EMBL" id="TID21769.1"/>
    </source>
</evidence>
<comment type="caution">
    <text evidence="2">The sequence shown here is derived from an EMBL/GenBank/DDBJ whole genome shotgun (WGS) entry which is preliminary data.</text>
</comment>
<keyword evidence="3" id="KW-1185">Reference proteome</keyword>
<reference evidence="2 3" key="1">
    <citation type="submission" date="2019-04" db="EMBL/GenBank/DDBJ databases">
        <title>High contiguity whole genome sequence and gene annotation resource for two Venturia nashicola isolates.</title>
        <authorList>
            <person name="Prokchorchik M."/>
            <person name="Won K."/>
            <person name="Lee Y."/>
            <person name="Choi E.D."/>
            <person name="Segonzac C."/>
            <person name="Sohn K.H."/>
        </authorList>
    </citation>
    <scope>NUCLEOTIDE SEQUENCE [LARGE SCALE GENOMIC DNA]</scope>
    <source>
        <strain evidence="2 3">PRI2</strain>
    </source>
</reference>